<name>A0AAV5AZ93_9FLAO</name>
<dbReference type="EMBL" id="BQKB01000007">
    <property type="protein sequence ID" value="GJM51983.1"/>
    <property type="molecule type" value="Genomic_DNA"/>
</dbReference>
<evidence type="ECO:0000313" key="1">
    <source>
        <dbReference type="EMBL" id="GJM50830.1"/>
    </source>
</evidence>
<evidence type="ECO:0000313" key="3">
    <source>
        <dbReference type="Proteomes" id="UP001207736"/>
    </source>
</evidence>
<reference evidence="1 4" key="1">
    <citation type="submission" date="2021-11" db="EMBL/GenBank/DDBJ databases">
        <title>Draft genome sequence of Capnocytophaga sp. strain KC07075 isolated from cat oral cavity.</title>
        <authorList>
            <person name="Suzuki M."/>
            <person name="Imaoka K."/>
            <person name="Kimura M."/>
            <person name="Morikawa S."/>
            <person name="Maeda K."/>
        </authorList>
    </citation>
    <scope>NUCLEOTIDE SEQUENCE</scope>
    <source>
        <strain evidence="1">KC07075</strain>
        <strain evidence="2 4">KC07079</strain>
    </source>
</reference>
<dbReference type="RefSeq" id="WP_264845582.1">
    <property type="nucleotide sequence ID" value="NZ_BPMA01000012.1"/>
</dbReference>
<evidence type="ECO:0000313" key="4">
    <source>
        <dbReference type="Proteomes" id="UP001208692"/>
    </source>
</evidence>
<dbReference type="AlphaFoldDB" id="A0AAV5AZ93"/>
<dbReference type="PROSITE" id="PS51257">
    <property type="entry name" value="PROKAR_LIPOPROTEIN"/>
    <property type="match status" value="1"/>
</dbReference>
<protein>
    <submittedName>
        <fullName evidence="1">Uncharacterized protein</fullName>
    </submittedName>
</protein>
<dbReference type="EMBL" id="BQKA01000033">
    <property type="protein sequence ID" value="GJM50830.1"/>
    <property type="molecule type" value="Genomic_DNA"/>
</dbReference>
<proteinExistence type="predicted"/>
<dbReference type="Proteomes" id="UP001207736">
    <property type="component" value="Unassembled WGS sequence"/>
</dbReference>
<accession>A0AAV5AZ93</accession>
<gene>
    <name evidence="1" type="ORF">RCZ15_18030</name>
    <name evidence="2" type="ORF">RCZ16_03010</name>
</gene>
<organism evidence="1 3">
    <name type="scientific">Capnocytophaga catalasegens</name>
    <dbReference type="NCBI Taxonomy" id="1004260"/>
    <lineage>
        <taxon>Bacteria</taxon>
        <taxon>Pseudomonadati</taxon>
        <taxon>Bacteroidota</taxon>
        <taxon>Flavobacteriia</taxon>
        <taxon>Flavobacteriales</taxon>
        <taxon>Flavobacteriaceae</taxon>
        <taxon>Capnocytophaga</taxon>
    </lineage>
</organism>
<sequence>MKKIVFFSLFVITSFGSCTRDNDFYENLSLDQKLHQYDIWYVNKAESRGAVIDFLEKSFTISFDRGFLLANMNLVDIGNRGGGLGFRIGDYTTRGIFLEIQYRNRFYLFEVEQIRSNKIVLHDQHSSASYVLEGYQTSQFNYDQLLLDNLHLFLQEFEAWEQIQKRGGNANPFDQETYLRFVPERGNQYFDASRSRNGIAISTIHWDYRSTYSVSRDILELLFDGTLQRFRIRVVKDNLIELEHLNSGTIYTFQGIGNIIFK</sequence>
<evidence type="ECO:0000313" key="2">
    <source>
        <dbReference type="EMBL" id="GJM51983.1"/>
    </source>
</evidence>
<comment type="caution">
    <text evidence="1">The sequence shown here is derived from an EMBL/GenBank/DDBJ whole genome shotgun (WGS) entry which is preliminary data.</text>
</comment>
<dbReference type="Proteomes" id="UP001208692">
    <property type="component" value="Unassembled WGS sequence"/>
</dbReference>
<keyword evidence="4" id="KW-1185">Reference proteome</keyword>